<dbReference type="InterPro" id="IPR036397">
    <property type="entry name" value="RNaseH_sf"/>
</dbReference>
<organism evidence="4 5">
    <name type="scientific">Saponaria officinalis</name>
    <name type="common">Common soapwort</name>
    <name type="synonym">Lychnis saponaria</name>
    <dbReference type="NCBI Taxonomy" id="3572"/>
    <lineage>
        <taxon>Eukaryota</taxon>
        <taxon>Viridiplantae</taxon>
        <taxon>Streptophyta</taxon>
        <taxon>Embryophyta</taxon>
        <taxon>Tracheophyta</taxon>
        <taxon>Spermatophyta</taxon>
        <taxon>Magnoliopsida</taxon>
        <taxon>eudicotyledons</taxon>
        <taxon>Gunneridae</taxon>
        <taxon>Pentapetalae</taxon>
        <taxon>Caryophyllales</taxon>
        <taxon>Caryophyllaceae</taxon>
        <taxon>Caryophylleae</taxon>
        <taxon>Saponaria</taxon>
    </lineage>
</organism>
<proteinExistence type="predicted"/>
<feature type="signal peptide" evidence="2">
    <location>
        <begin position="1"/>
        <end position="21"/>
    </location>
</feature>
<protein>
    <recommendedName>
        <fullName evidence="3">3'-5' exonuclease domain-containing protein</fullName>
    </recommendedName>
</protein>
<dbReference type="AlphaFoldDB" id="A0AAW1ND61"/>
<feature type="chain" id="PRO_5043777410" description="3'-5' exonuclease domain-containing protein" evidence="2">
    <location>
        <begin position="22"/>
        <end position="147"/>
    </location>
</feature>
<dbReference type="PANTHER" id="PTHR46814">
    <property type="entry name" value="EGALITARIAN, ISOFORM B"/>
    <property type="match status" value="1"/>
</dbReference>
<dbReference type="SUPFAM" id="SSF53098">
    <property type="entry name" value="Ribonuclease H-like"/>
    <property type="match status" value="1"/>
</dbReference>
<reference evidence="4" key="1">
    <citation type="submission" date="2024-03" db="EMBL/GenBank/DDBJ databases">
        <title>WGS assembly of Saponaria officinalis var. Norfolk2.</title>
        <authorList>
            <person name="Jenkins J."/>
            <person name="Shu S."/>
            <person name="Grimwood J."/>
            <person name="Barry K."/>
            <person name="Goodstein D."/>
            <person name="Schmutz J."/>
            <person name="Leebens-Mack J."/>
            <person name="Osbourn A."/>
        </authorList>
    </citation>
    <scope>NUCLEOTIDE SEQUENCE [LARGE SCALE GENOMIC DNA]</scope>
    <source>
        <strain evidence="4">JIC</strain>
    </source>
</reference>
<evidence type="ECO:0000313" key="5">
    <source>
        <dbReference type="Proteomes" id="UP001443914"/>
    </source>
</evidence>
<dbReference type="GO" id="GO:0006139">
    <property type="term" value="P:nucleobase-containing compound metabolic process"/>
    <property type="evidence" value="ECO:0007669"/>
    <property type="project" value="InterPro"/>
</dbReference>
<keyword evidence="1" id="KW-0472">Membrane</keyword>
<dbReference type="Pfam" id="PF01612">
    <property type="entry name" value="DNA_pol_A_exo1"/>
    <property type="match status" value="1"/>
</dbReference>
<feature type="domain" description="3'-5' exonuclease" evidence="3">
    <location>
        <begin position="7"/>
        <end position="80"/>
    </location>
</feature>
<dbReference type="InterPro" id="IPR002562">
    <property type="entry name" value="3'-5'_exonuclease_dom"/>
</dbReference>
<evidence type="ECO:0000256" key="2">
    <source>
        <dbReference type="SAM" id="SignalP"/>
    </source>
</evidence>
<accession>A0AAW1ND61</accession>
<evidence type="ECO:0000313" key="4">
    <source>
        <dbReference type="EMBL" id="KAK9756319.1"/>
    </source>
</evidence>
<feature type="transmembrane region" description="Helical" evidence="1">
    <location>
        <begin position="106"/>
        <end position="124"/>
    </location>
</feature>
<evidence type="ECO:0000256" key="1">
    <source>
        <dbReference type="SAM" id="Phobius"/>
    </source>
</evidence>
<evidence type="ECO:0000259" key="3">
    <source>
        <dbReference type="Pfam" id="PF01612"/>
    </source>
</evidence>
<gene>
    <name evidence="4" type="ORF">RND81_01G088700</name>
</gene>
<dbReference type="EMBL" id="JBDFQZ010000001">
    <property type="protein sequence ID" value="KAK9756319.1"/>
    <property type="molecule type" value="Genomic_DNA"/>
</dbReference>
<dbReference type="GO" id="GO:0003676">
    <property type="term" value="F:nucleic acid binding"/>
    <property type="evidence" value="ECO:0007669"/>
    <property type="project" value="InterPro"/>
</dbReference>
<keyword evidence="2" id="KW-0732">Signal</keyword>
<dbReference type="Gene3D" id="3.30.420.10">
    <property type="entry name" value="Ribonuclease H-like superfamily/Ribonuclease H"/>
    <property type="match status" value="1"/>
</dbReference>
<keyword evidence="1" id="KW-1133">Transmembrane helix</keyword>
<dbReference type="Proteomes" id="UP001443914">
    <property type="component" value="Unassembled WGS sequence"/>
</dbReference>
<keyword evidence="5" id="KW-1185">Reference proteome</keyword>
<keyword evidence="1" id="KW-0812">Transmembrane</keyword>
<comment type="caution">
    <text evidence="4">The sequence shown here is derived from an EMBL/GenBank/DDBJ whole genome shotgun (WGS) entry which is preliminary data.</text>
</comment>
<sequence>MWIAFLVLQLAFPDAIYLVDAIEGGDVLVEACKPALESSHITKVIHDCKRDSEALYFQFGIKLQNVMDTQIAYSLTEEQEGRPRVPDDYISFVGLLADPRYCGIELVMVFISIVAFCFWAMLLASGNINCELYTVGSPQGICCELLV</sequence>
<dbReference type="InterPro" id="IPR012337">
    <property type="entry name" value="RNaseH-like_sf"/>
</dbReference>
<dbReference type="GO" id="GO:0008408">
    <property type="term" value="F:3'-5' exonuclease activity"/>
    <property type="evidence" value="ECO:0007669"/>
    <property type="project" value="InterPro"/>
</dbReference>
<name>A0AAW1ND61_SAPOF</name>
<dbReference type="PANTHER" id="PTHR46814:SF1">
    <property type="entry name" value="EGALITARIAN, ISOFORM B"/>
    <property type="match status" value="1"/>
</dbReference>